<evidence type="ECO:0000313" key="1">
    <source>
        <dbReference type="EMBL" id="RGR98836.1"/>
    </source>
</evidence>
<dbReference type="Gene3D" id="1.50.10.20">
    <property type="match status" value="1"/>
</dbReference>
<dbReference type="PANTHER" id="PTHR47791">
    <property type="entry name" value="MEIOTICALLY UP-REGULATED GENE 191 PROTEIN"/>
    <property type="match status" value="1"/>
</dbReference>
<organism evidence="1 2">
    <name type="scientific">Phocaeicola coprocola</name>
    <dbReference type="NCBI Taxonomy" id="310298"/>
    <lineage>
        <taxon>Bacteria</taxon>
        <taxon>Pseudomonadati</taxon>
        <taxon>Bacteroidota</taxon>
        <taxon>Bacteroidia</taxon>
        <taxon>Bacteroidales</taxon>
        <taxon>Bacteroidaceae</taxon>
        <taxon>Phocaeicola</taxon>
    </lineage>
</organism>
<dbReference type="InterPro" id="IPR014512">
    <property type="entry name" value="O_gly_hydro"/>
</dbReference>
<dbReference type="GO" id="GO:0005975">
    <property type="term" value="P:carbohydrate metabolic process"/>
    <property type="evidence" value="ECO:0007669"/>
    <property type="project" value="InterPro"/>
</dbReference>
<sequence length="374" mass="42517">MKYKLLFFFITGMLLASCSKIEDEYVYDTGYAIDWSAAADSASSTLPERFWNEEGYFNYENDGNGTGFQYWPQAQAMDVIIDAYLRSGNTKYSDLFTPWYEGIKVKNGNSYWNNFYDDMEWIALTMVRLYETTQDEKYLNTAKELWGYIEGGWNEEYGGGGIAWKSDQRWSKNACSNGPAALLAMRLYSVTQDEVYKNWGIKIYAWLRENLFNKATGAVYDNLNGETGEIGSFSLSYNQGTFLGAAHELYKVTGEANYLKDARKAAYFCISDAGMIDSGNNVLRDEGSGDGGFFKGIFMRYFVKLIMEPDLDELYRKKFETFFNNNAEVLWRKGVNKLDILFSTNWTTPASGSTQLGAQTSGCALIEARSLWGK</sequence>
<proteinExistence type="predicted"/>
<gene>
    <name evidence="1" type="ORF">DWY20_03230</name>
</gene>
<dbReference type="PROSITE" id="PS51257">
    <property type="entry name" value="PROKAR_LIPOPROTEIN"/>
    <property type="match status" value="1"/>
</dbReference>
<accession>A0A412GVF3</accession>
<name>A0A412GVF3_9BACT</name>
<keyword evidence="2" id="KW-1185">Reference proteome</keyword>
<keyword evidence="1" id="KW-0378">Hydrolase</keyword>
<dbReference type="Proteomes" id="UP000285864">
    <property type="component" value="Unassembled WGS sequence"/>
</dbReference>
<dbReference type="RefSeq" id="WP_007567526.1">
    <property type="nucleotide sequence ID" value="NZ_CABKNL010000056.1"/>
</dbReference>
<evidence type="ECO:0000313" key="2">
    <source>
        <dbReference type="Proteomes" id="UP000285864"/>
    </source>
</evidence>
<comment type="caution">
    <text evidence="1">The sequence shown here is derived from an EMBL/GenBank/DDBJ whole genome shotgun (WGS) entry which is preliminary data.</text>
</comment>
<dbReference type="SUPFAM" id="SSF48208">
    <property type="entry name" value="Six-hairpin glycosidases"/>
    <property type="match status" value="1"/>
</dbReference>
<dbReference type="InterPro" id="IPR008928">
    <property type="entry name" value="6-hairpin_glycosidase_sf"/>
</dbReference>
<dbReference type="GO" id="GO:0016787">
    <property type="term" value="F:hydrolase activity"/>
    <property type="evidence" value="ECO:0007669"/>
    <property type="project" value="UniProtKB-KW"/>
</dbReference>
<dbReference type="AlphaFoldDB" id="A0A412GVF3"/>
<dbReference type="EMBL" id="QRUU01000009">
    <property type="protein sequence ID" value="RGR98836.1"/>
    <property type="molecule type" value="Genomic_DNA"/>
</dbReference>
<dbReference type="InterPro" id="IPR053169">
    <property type="entry name" value="MUG_Protein"/>
</dbReference>
<dbReference type="PIRSF" id="PIRSF021505">
    <property type="entry name" value="O_gly_hdrol"/>
    <property type="match status" value="1"/>
</dbReference>
<reference evidence="1 2" key="1">
    <citation type="submission" date="2018-08" db="EMBL/GenBank/DDBJ databases">
        <title>A genome reference for cultivated species of the human gut microbiota.</title>
        <authorList>
            <person name="Zou Y."/>
            <person name="Xue W."/>
            <person name="Luo G."/>
        </authorList>
    </citation>
    <scope>NUCLEOTIDE SEQUENCE [LARGE SCALE GENOMIC DNA]</scope>
    <source>
        <strain evidence="1 2">AF24-2</strain>
    </source>
</reference>
<dbReference type="InterPro" id="IPR005198">
    <property type="entry name" value="Glyco_hydro_76"/>
</dbReference>
<dbReference type="GeneID" id="79859342"/>
<dbReference type="Pfam" id="PF03663">
    <property type="entry name" value="Glyco_hydro_76"/>
    <property type="match status" value="1"/>
</dbReference>
<dbReference type="PANTHER" id="PTHR47791:SF3">
    <property type="entry name" value="MEIOTICALLY UP-REGULATED GENE 191 PROTEIN"/>
    <property type="match status" value="1"/>
</dbReference>
<protein>
    <submittedName>
        <fullName evidence="1">Glycosyl hydrolase family 76</fullName>
    </submittedName>
</protein>